<dbReference type="PANTHER" id="PTHR43757">
    <property type="entry name" value="AMINOMETHYLTRANSFERASE"/>
    <property type="match status" value="1"/>
</dbReference>
<dbReference type="InterPro" id="IPR041854">
    <property type="entry name" value="BFD-like_2Fe2S-bd_dom_sf"/>
</dbReference>
<dbReference type="NCBIfam" id="TIGR01372">
    <property type="entry name" value="soxA"/>
    <property type="match status" value="1"/>
</dbReference>
<dbReference type="RefSeq" id="WP_183394557.1">
    <property type="nucleotide sequence ID" value="NZ_JACIDR010000002.1"/>
</dbReference>
<dbReference type="EC" id="1.5.3.1" evidence="6"/>
<evidence type="ECO:0000313" key="7">
    <source>
        <dbReference type="Proteomes" id="UP000528964"/>
    </source>
</evidence>
<dbReference type="PRINTS" id="PR00368">
    <property type="entry name" value="FADPNR"/>
</dbReference>
<evidence type="ECO:0000256" key="2">
    <source>
        <dbReference type="ARBA" id="ARBA00023002"/>
    </source>
</evidence>
<evidence type="ECO:0000259" key="5">
    <source>
        <dbReference type="Pfam" id="PF17806"/>
    </source>
</evidence>
<dbReference type="Pfam" id="PF01571">
    <property type="entry name" value="GCV_T"/>
    <property type="match status" value="1"/>
</dbReference>
<comment type="similarity">
    <text evidence="1">Belongs to the GcvT family.</text>
</comment>
<reference evidence="6 7" key="1">
    <citation type="submission" date="2020-08" db="EMBL/GenBank/DDBJ databases">
        <title>Genomic Encyclopedia of Type Strains, Phase IV (KMG-IV): sequencing the most valuable type-strain genomes for metagenomic binning, comparative biology and taxonomic classification.</title>
        <authorList>
            <person name="Goeker M."/>
        </authorList>
    </citation>
    <scope>NUCLEOTIDE SEQUENCE [LARGE SCALE GENOMIC DNA]</scope>
    <source>
        <strain evidence="6 7">DSM 25481</strain>
    </source>
</reference>
<dbReference type="InterPro" id="IPR041117">
    <property type="entry name" value="SoxA_A3"/>
</dbReference>
<feature type="domain" description="GCVT N-terminal" evidence="3">
    <location>
        <begin position="607"/>
        <end position="879"/>
    </location>
</feature>
<dbReference type="GO" id="GO:0008115">
    <property type="term" value="F:sarcosine oxidase activity"/>
    <property type="evidence" value="ECO:0007669"/>
    <property type="project" value="UniProtKB-EC"/>
</dbReference>
<dbReference type="InterPro" id="IPR013977">
    <property type="entry name" value="GcvT_C"/>
</dbReference>
<proteinExistence type="inferred from homology"/>
<accession>A0A7W6CYK2</accession>
<dbReference type="GO" id="GO:0046653">
    <property type="term" value="P:tetrahydrofolate metabolic process"/>
    <property type="evidence" value="ECO:0007669"/>
    <property type="project" value="InterPro"/>
</dbReference>
<name>A0A7W6CYK2_9HYPH</name>
<evidence type="ECO:0000313" key="6">
    <source>
        <dbReference type="EMBL" id="MBB3972667.1"/>
    </source>
</evidence>
<dbReference type="SUPFAM" id="SSF101790">
    <property type="entry name" value="Aminomethyltransferase beta-barrel domain"/>
    <property type="match status" value="1"/>
</dbReference>
<dbReference type="InterPro" id="IPR036188">
    <property type="entry name" value="FAD/NAD-bd_sf"/>
</dbReference>
<keyword evidence="2 6" id="KW-0560">Oxidoreductase</keyword>
<dbReference type="Pfam" id="PF08669">
    <property type="entry name" value="GCV_T_C"/>
    <property type="match status" value="1"/>
</dbReference>
<dbReference type="Gene3D" id="3.50.50.60">
    <property type="entry name" value="FAD/NAD(P)-binding domain"/>
    <property type="match status" value="1"/>
</dbReference>
<dbReference type="EMBL" id="JACIDR010000002">
    <property type="protein sequence ID" value="MBB3972667.1"/>
    <property type="molecule type" value="Genomic_DNA"/>
</dbReference>
<dbReference type="Pfam" id="PF12831">
    <property type="entry name" value="FAD_oxidored"/>
    <property type="match status" value="1"/>
</dbReference>
<dbReference type="InterPro" id="IPR006222">
    <property type="entry name" value="GCVT_N"/>
</dbReference>
<keyword evidence="7" id="KW-1185">Reference proteome</keyword>
<feature type="domain" description="SoxA A3" evidence="5">
    <location>
        <begin position="508"/>
        <end position="591"/>
    </location>
</feature>
<dbReference type="InterPro" id="IPR028896">
    <property type="entry name" value="GcvT/YgfZ/DmdA"/>
</dbReference>
<dbReference type="AlphaFoldDB" id="A0A7W6CYK2"/>
<dbReference type="SUPFAM" id="SSF51905">
    <property type="entry name" value="FAD/NAD(P)-binding domain"/>
    <property type="match status" value="1"/>
</dbReference>
<dbReference type="Pfam" id="PF17806">
    <property type="entry name" value="SO_alpha_A3"/>
    <property type="match status" value="1"/>
</dbReference>
<dbReference type="SUPFAM" id="SSF103025">
    <property type="entry name" value="Folate-binding domain"/>
    <property type="match status" value="1"/>
</dbReference>
<dbReference type="InterPro" id="IPR029043">
    <property type="entry name" value="GcvT/YgfZ_C"/>
</dbReference>
<evidence type="ECO:0000259" key="4">
    <source>
        <dbReference type="Pfam" id="PF08669"/>
    </source>
</evidence>
<dbReference type="Gene3D" id="3.30.1360.120">
    <property type="entry name" value="Probable tRNA modification gtpase trme, domain 1"/>
    <property type="match status" value="1"/>
</dbReference>
<dbReference type="PRINTS" id="PR00469">
    <property type="entry name" value="PNDRDTASEII"/>
</dbReference>
<dbReference type="InterPro" id="IPR027266">
    <property type="entry name" value="TrmE/GcvT-like"/>
</dbReference>
<organism evidence="6 7">
    <name type="scientific">Hansschlegelia beijingensis</name>
    <dbReference type="NCBI Taxonomy" id="1133344"/>
    <lineage>
        <taxon>Bacteria</taxon>
        <taxon>Pseudomonadati</taxon>
        <taxon>Pseudomonadota</taxon>
        <taxon>Alphaproteobacteria</taxon>
        <taxon>Hyphomicrobiales</taxon>
        <taxon>Methylopilaceae</taxon>
        <taxon>Hansschlegelia</taxon>
    </lineage>
</organism>
<dbReference type="PIRSF" id="PIRSF037980">
    <property type="entry name" value="SoxA"/>
    <property type="match status" value="1"/>
</dbReference>
<gene>
    <name evidence="6" type="ORF">GGR24_001324</name>
</gene>
<protein>
    <submittedName>
        <fullName evidence="6">Sarcosine oxidase subunit alpha</fullName>
        <ecNumber evidence="6">1.5.3.1</ecNumber>
    </submittedName>
</protein>
<dbReference type="PANTHER" id="PTHR43757:SF2">
    <property type="entry name" value="AMINOMETHYLTRANSFERASE, MITOCHONDRIAL"/>
    <property type="match status" value="1"/>
</dbReference>
<feature type="domain" description="Aminomethyltransferase C-terminal" evidence="4">
    <location>
        <begin position="900"/>
        <end position="985"/>
    </location>
</feature>
<evidence type="ECO:0000256" key="1">
    <source>
        <dbReference type="ARBA" id="ARBA00008609"/>
    </source>
</evidence>
<dbReference type="Proteomes" id="UP000528964">
    <property type="component" value="Unassembled WGS sequence"/>
</dbReference>
<dbReference type="InterPro" id="IPR006277">
    <property type="entry name" value="Sarcosine_oxidase_asu"/>
</dbReference>
<dbReference type="Gene3D" id="1.10.10.1100">
    <property type="entry name" value="BFD-like [2Fe-2S]-binding domain"/>
    <property type="match status" value="1"/>
</dbReference>
<dbReference type="Pfam" id="PF13510">
    <property type="entry name" value="Fer2_4"/>
    <property type="match status" value="1"/>
</dbReference>
<sequence length="993" mass="105690">MSQSNRLAAGGLIDRASSIGFTFDGRRYAGHPGDTLASALLANGVKLVGRSFKYHRPRGVLTAGSEEPNALVELRSGARREPNAKATVAELYDGLEATSQNRWPSLAFDLMAVNQLASPVFVAGFYYKTFMWPAKFWEKLYEPMIRRAAGLGRLSGEADPDSYEKITAHCDVLVIGSGPAGLAAALAAGRSGARVILAEEDFALGGRLNSDRRLIGDKTSAAWAAEAVAELESLPEVTVLRRTPVVGVYDDGVYAALERVSDHMREPGAHQPRQRLWRIVAKRSVLAAGALERPIPFGGNDTPGVMLASAVRTYLNRFGVAPGKRAVVYANNDDAAATIADLAAAGCEVVAVVDARGDAPALHAAARAARASLVFGGAIARAYGGRSLKGCEIVDGRGGGFKVACDLIAVSGGWNPSIQLTTHLSARPVWDDRLAAFLPGARPVGMEVAGAAEGAYGLGDALAAGFRAGAAAAEACGFAAGAVDVPATDQEPGDTHGRGPWRSPVKRGKAFVDFQNDVTVSDVELAAREGFKSVEHLKRYTTLGMATDQGRTSNVLGLALMAEITGRSIPETGITAARAPFTPVAIGALAGAHRHKEFRPTRLPPSHFWAEEQGAVFTETGQWMRAAYFPRPGEKDWFESAVREVTTVRTAVGVYDASTLGKIDIQGADAGVFLDRVYVNAFSSLAVGKARYGLMLREDGVAMDDGTTTRLGETHYYMTTTTANAGGVMRHLELCKQWLWPELDVHFSSVTDQWAQYAIAGPRSREVVAALVDEGFDVSNEALPYMGARELTVCGGVKARLFRLSFSGELAYELAVPARYGDAMIRAIIKAGEPFGICPYGAEALAIMRIEKGHAAGPELNGNTTAADLGMGKMLSKKKDFIGRTMSGREAFLDPERPSLVGFRPVDRSARLRSGAHFVPRGETPSAANDQGYMTSTAYSPSNGHWIGLGFLARGPERMGEIVRAYDPVRGGDVEVEVVSPVFVDPEGARLRG</sequence>
<dbReference type="InterPro" id="IPR042204">
    <property type="entry name" value="2Fe-2S-bd_N"/>
</dbReference>
<evidence type="ECO:0000259" key="3">
    <source>
        <dbReference type="Pfam" id="PF01571"/>
    </source>
</evidence>
<dbReference type="Gene3D" id="3.10.20.440">
    <property type="entry name" value="2Fe-2S iron-sulphur cluster binding domain, sarcosine oxidase, alpha subunit, N-terminal domain"/>
    <property type="match status" value="1"/>
</dbReference>
<comment type="caution">
    <text evidence="6">The sequence shown here is derived from an EMBL/GenBank/DDBJ whole genome shotgun (WGS) entry which is preliminary data.</text>
</comment>